<evidence type="ECO:0000256" key="2">
    <source>
        <dbReference type="ARBA" id="ARBA00022737"/>
    </source>
</evidence>
<evidence type="ECO:0000313" key="3">
    <source>
        <dbReference type="EMBL" id="VFU22153.1"/>
    </source>
</evidence>
<name>A0A6N2K1R6_SALVM</name>
<dbReference type="PANTHER" id="PTHR46093:SF4">
    <property type="entry name" value="GALACTOSE OXIDASE_KELCH REPEAT SUPERFAMILY PROTEIN"/>
    <property type="match status" value="1"/>
</dbReference>
<dbReference type="AlphaFoldDB" id="A0A6N2K1R6"/>
<dbReference type="SUPFAM" id="SSF117281">
    <property type="entry name" value="Kelch motif"/>
    <property type="match status" value="1"/>
</dbReference>
<protein>
    <submittedName>
        <fullName evidence="3">Uncharacterized protein</fullName>
    </submittedName>
</protein>
<dbReference type="Pfam" id="PF24681">
    <property type="entry name" value="Kelch_KLHDC2_KLHL20_DRC7"/>
    <property type="match status" value="1"/>
</dbReference>
<gene>
    <name evidence="3" type="ORF">SVIM_LOCUS20972</name>
</gene>
<dbReference type="Gene3D" id="2.120.10.80">
    <property type="entry name" value="Kelch-type beta propeller"/>
    <property type="match status" value="1"/>
</dbReference>
<dbReference type="InterPro" id="IPR015915">
    <property type="entry name" value="Kelch-typ_b-propeller"/>
</dbReference>
<reference evidence="3" key="1">
    <citation type="submission" date="2019-03" db="EMBL/GenBank/DDBJ databases">
        <authorList>
            <person name="Mank J."/>
            <person name="Almeida P."/>
        </authorList>
    </citation>
    <scope>NUCLEOTIDE SEQUENCE</scope>
    <source>
        <strain evidence="3">78183</strain>
    </source>
</reference>
<sequence>MFDLKSFTWLPLHCTGTGPSPRSNHVAALYDDKNLLIFGGTSKSRTLNDLYSLDFETMVWSRTKIRGFHPSPRAGCCGVLCGTKWYIAGGGTRKKRHSETLIYDITENGVVSGICITPIFYHYQQAWYLCSIRKRISLLLLVEVKKSHQIRLK</sequence>
<evidence type="ECO:0000256" key="1">
    <source>
        <dbReference type="ARBA" id="ARBA00022441"/>
    </source>
</evidence>
<organism evidence="3">
    <name type="scientific">Salix viminalis</name>
    <name type="common">Common osier</name>
    <name type="synonym">Basket willow</name>
    <dbReference type="NCBI Taxonomy" id="40686"/>
    <lineage>
        <taxon>Eukaryota</taxon>
        <taxon>Viridiplantae</taxon>
        <taxon>Streptophyta</taxon>
        <taxon>Embryophyta</taxon>
        <taxon>Tracheophyta</taxon>
        <taxon>Spermatophyta</taxon>
        <taxon>Magnoliopsida</taxon>
        <taxon>eudicotyledons</taxon>
        <taxon>Gunneridae</taxon>
        <taxon>Pentapetalae</taxon>
        <taxon>rosids</taxon>
        <taxon>fabids</taxon>
        <taxon>Malpighiales</taxon>
        <taxon>Salicaceae</taxon>
        <taxon>Saliceae</taxon>
        <taxon>Salix</taxon>
    </lineage>
</organism>
<keyword evidence="1" id="KW-0880">Kelch repeat</keyword>
<dbReference type="PANTHER" id="PTHR46093">
    <property type="entry name" value="ACYL-COA-BINDING DOMAIN-CONTAINING PROTEIN 5"/>
    <property type="match status" value="1"/>
</dbReference>
<accession>A0A6N2K1R6</accession>
<proteinExistence type="predicted"/>
<keyword evidence="2" id="KW-0677">Repeat</keyword>
<dbReference type="EMBL" id="CAADRP010000047">
    <property type="protein sequence ID" value="VFU22153.1"/>
    <property type="molecule type" value="Genomic_DNA"/>
</dbReference>